<evidence type="ECO:0000313" key="1">
    <source>
        <dbReference type="EMBL" id="AMC92811.1"/>
    </source>
</evidence>
<gene>
    <name evidence="1" type="ORF">AOC36_02065</name>
</gene>
<dbReference type="Proteomes" id="UP000063781">
    <property type="component" value="Chromosome"/>
</dbReference>
<name>A0A0X8GYL3_9FIRM</name>
<keyword evidence="2" id="KW-1185">Reference proteome</keyword>
<reference evidence="1 2" key="1">
    <citation type="submission" date="2015-10" db="EMBL/GenBank/DDBJ databases">
        <title>Erysipelothrix larvae sp. LV19 isolated from the larval gut of the rhinoceros beetle, Trypoxylus dichotomus.</title>
        <authorList>
            <person name="Lim S."/>
            <person name="Kim B.-C."/>
        </authorList>
    </citation>
    <scope>NUCLEOTIDE SEQUENCE [LARGE SCALE GENOMIC DNA]</scope>
    <source>
        <strain evidence="1 2">LV19</strain>
    </source>
</reference>
<evidence type="ECO:0000313" key="2">
    <source>
        <dbReference type="Proteomes" id="UP000063781"/>
    </source>
</evidence>
<protein>
    <submittedName>
        <fullName evidence="1">Uncharacterized protein</fullName>
    </submittedName>
</protein>
<dbReference type="STRING" id="1514105.AOC36_02065"/>
<dbReference type="AlphaFoldDB" id="A0A0X8GYL3"/>
<proteinExistence type="predicted"/>
<dbReference type="EMBL" id="CP013213">
    <property type="protein sequence ID" value="AMC92811.1"/>
    <property type="molecule type" value="Genomic_DNA"/>
</dbReference>
<dbReference type="KEGG" id="erl:AOC36_02065"/>
<organism evidence="1 2">
    <name type="scientific">Erysipelothrix larvae</name>
    <dbReference type="NCBI Taxonomy" id="1514105"/>
    <lineage>
        <taxon>Bacteria</taxon>
        <taxon>Bacillati</taxon>
        <taxon>Bacillota</taxon>
        <taxon>Erysipelotrichia</taxon>
        <taxon>Erysipelotrichales</taxon>
        <taxon>Erysipelotrichaceae</taxon>
        <taxon>Erysipelothrix</taxon>
    </lineage>
</organism>
<accession>A0A0X8GYL3</accession>
<sequence length="184" mass="21231">MTNSVALKLKKRLSQLVSNPRLIDDFNICVDLMVDEGCTVLHLFELFHEFGHYCKCIERNGTVTLIQVSQFIFLFKDDAITLNITTQQSQSFILCTLPFDDHLLENLRAVCYEGMVFSQACILYCFPSLKAWVFNVVNAPKWPFYRKGSDAYLYHKGLKTLKDAHHFNTNAHRETLKIRGMDGL</sequence>